<dbReference type="InterPro" id="IPR052020">
    <property type="entry name" value="Cyclic_di-GMP/3'3'-cGAMP_PDE"/>
</dbReference>
<dbReference type="PROSITE" id="PS50110">
    <property type="entry name" value="RESPONSE_REGULATORY"/>
    <property type="match status" value="1"/>
</dbReference>
<dbReference type="SMART" id="SM00448">
    <property type="entry name" value="REC"/>
    <property type="match status" value="1"/>
</dbReference>
<sequence length="429" mass="47761">MAAKKKELEIRALLVEDNEIIIESLSEIMRSRAMGFTVITHKLGSQAIDLLKGGSISLVIADDKCGDKEGLEVLEEARKSVPSATRLLLTSRVNDDAVQAALKDRLVYRYVTKPWLTEDLILTLNTAADTYRLAEKNRSLTMQNKELERTVRDLEKLAESGGGGQGGAVPAAVQAAQTEVAVEDSDAGTIIQTMIEMLYVFHPNLKSNAIRTMALVKTIAENQRMDKMPAQSLYQAAALHDIAIPGVDRPIIRRWLRDPDKCNRDEMKIIEQHPIHAGEMLKPFKVFQEVAPIILAHHEDWNGKGYPNRLKGGTIPWEARLLRVALDFCSKHADPIQAMLDIEELSGDLYDPDAVRAIAKAVPLTEMPTGEREILLIELKEGMTLGRDINNANGFLLFPKGKTLSQSMCDKLFNIDRISPLDPYVLVYC</sequence>
<evidence type="ECO:0000313" key="3">
    <source>
        <dbReference type="EMBL" id="SVA98206.1"/>
    </source>
</evidence>
<proteinExistence type="predicted"/>
<dbReference type="Pfam" id="PF00072">
    <property type="entry name" value="Response_reg"/>
    <property type="match status" value="1"/>
</dbReference>
<evidence type="ECO:0008006" key="4">
    <source>
        <dbReference type="Google" id="ProtNLM"/>
    </source>
</evidence>
<dbReference type="GO" id="GO:0000160">
    <property type="term" value="P:phosphorelay signal transduction system"/>
    <property type="evidence" value="ECO:0007669"/>
    <property type="project" value="InterPro"/>
</dbReference>
<name>A0A382A9I8_9ZZZZ</name>
<protein>
    <recommendedName>
        <fullName evidence="4">Response regulatory domain-containing protein</fullName>
    </recommendedName>
</protein>
<organism evidence="3">
    <name type="scientific">marine metagenome</name>
    <dbReference type="NCBI Taxonomy" id="408172"/>
    <lineage>
        <taxon>unclassified sequences</taxon>
        <taxon>metagenomes</taxon>
        <taxon>ecological metagenomes</taxon>
    </lineage>
</organism>
<reference evidence="3" key="1">
    <citation type="submission" date="2018-05" db="EMBL/GenBank/DDBJ databases">
        <authorList>
            <person name="Lanie J.A."/>
            <person name="Ng W.-L."/>
            <person name="Kazmierczak K.M."/>
            <person name="Andrzejewski T.M."/>
            <person name="Davidsen T.M."/>
            <person name="Wayne K.J."/>
            <person name="Tettelin H."/>
            <person name="Glass J.I."/>
            <person name="Rusch D."/>
            <person name="Podicherti R."/>
            <person name="Tsui H.-C.T."/>
            <person name="Winkler M.E."/>
        </authorList>
    </citation>
    <scope>NUCLEOTIDE SEQUENCE</scope>
</reference>
<dbReference type="Pfam" id="PF13487">
    <property type="entry name" value="HD_5"/>
    <property type="match status" value="1"/>
</dbReference>
<dbReference type="SUPFAM" id="SSF109604">
    <property type="entry name" value="HD-domain/PDEase-like"/>
    <property type="match status" value="1"/>
</dbReference>
<dbReference type="PROSITE" id="PS51832">
    <property type="entry name" value="HD_GYP"/>
    <property type="match status" value="1"/>
</dbReference>
<gene>
    <name evidence="3" type="ORF">METZ01_LOCUS151060</name>
</gene>
<dbReference type="Gene3D" id="3.40.50.2300">
    <property type="match status" value="1"/>
</dbReference>
<feature type="domain" description="HD-GYP" evidence="2">
    <location>
        <begin position="183"/>
        <end position="382"/>
    </location>
</feature>
<dbReference type="InterPro" id="IPR011006">
    <property type="entry name" value="CheY-like_superfamily"/>
</dbReference>
<dbReference type="InterPro" id="IPR001789">
    <property type="entry name" value="Sig_transdc_resp-reg_receiver"/>
</dbReference>
<dbReference type="CDD" id="cd00077">
    <property type="entry name" value="HDc"/>
    <property type="match status" value="1"/>
</dbReference>
<evidence type="ECO:0000259" key="1">
    <source>
        <dbReference type="PROSITE" id="PS50110"/>
    </source>
</evidence>
<dbReference type="InterPro" id="IPR003607">
    <property type="entry name" value="HD/PDEase_dom"/>
</dbReference>
<dbReference type="PANTHER" id="PTHR45228">
    <property type="entry name" value="CYCLIC DI-GMP PHOSPHODIESTERASE TM_0186-RELATED"/>
    <property type="match status" value="1"/>
</dbReference>
<evidence type="ECO:0000259" key="2">
    <source>
        <dbReference type="PROSITE" id="PS51832"/>
    </source>
</evidence>
<dbReference type="AlphaFoldDB" id="A0A382A9I8"/>
<dbReference type="InterPro" id="IPR037522">
    <property type="entry name" value="HD_GYP_dom"/>
</dbReference>
<dbReference type="Gene3D" id="1.10.3210.10">
    <property type="entry name" value="Hypothetical protein af1432"/>
    <property type="match status" value="1"/>
</dbReference>
<dbReference type="EMBL" id="UINC01024489">
    <property type="protein sequence ID" value="SVA98206.1"/>
    <property type="molecule type" value="Genomic_DNA"/>
</dbReference>
<accession>A0A382A9I8</accession>
<dbReference type="SUPFAM" id="SSF52172">
    <property type="entry name" value="CheY-like"/>
    <property type="match status" value="1"/>
</dbReference>
<feature type="domain" description="Response regulatory" evidence="1">
    <location>
        <begin position="11"/>
        <end position="128"/>
    </location>
</feature>